<feature type="transmembrane region" description="Helical" evidence="6">
    <location>
        <begin position="73"/>
        <end position="95"/>
    </location>
</feature>
<feature type="transmembrane region" description="Helical" evidence="6">
    <location>
        <begin position="217"/>
        <end position="235"/>
    </location>
</feature>
<evidence type="ECO:0000259" key="7">
    <source>
        <dbReference type="Pfam" id="PF00892"/>
    </source>
</evidence>
<dbReference type="SUPFAM" id="SSF103481">
    <property type="entry name" value="Multidrug resistance efflux transporter EmrE"/>
    <property type="match status" value="2"/>
</dbReference>
<dbReference type="AlphaFoldDB" id="A0A4Q9VY65"/>
<dbReference type="Pfam" id="PF00892">
    <property type="entry name" value="EamA"/>
    <property type="match status" value="1"/>
</dbReference>
<dbReference type="OrthoDB" id="7818056at2"/>
<comment type="subcellular location">
    <subcellularLocation>
        <location evidence="1">Membrane</location>
        <topology evidence="1">Multi-pass membrane protein</topology>
    </subcellularLocation>
</comment>
<evidence type="ECO:0000256" key="4">
    <source>
        <dbReference type="ARBA" id="ARBA00022989"/>
    </source>
</evidence>
<dbReference type="InterPro" id="IPR000620">
    <property type="entry name" value="EamA_dom"/>
</dbReference>
<dbReference type="InterPro" id="IPR037185">
    <property type="entry name" value="EmrE-like"/>
</dbReference>
<feature type="transmembrane region" description="Helical" evidence="6">
    <location>
        <begin position="42"/>
        <end position="61"/>
    </location>
</feature>
<reference evidence="8 9" key="1">
    <citation type="submission" date="2019-02" db="EMBL/GenBank/DDBJ databases">
        <title>Siculibacillus lacustris gen. nov., sp. nov., a new rosette-forming bacterium isolated from a freshwater crater lake (Lake St. Ana, Romania).</title>
        <authorList>
            <person name="Felfoldi T."/>
            <person name="Marton Z."/>
            <person name="Szabo A."/>
            <person name="Mentes A."/>
            <person name="Boka K."/>
            <person name="Marialigeti K."/>
            <person name="Mathe I."/>
            <person name="Koncz M."/>
            <person name="Schumann P."/>
            <person name="Toth E."/>
        </authorList>
    </citation>
    <scope>NUCLEOTIDE SEQUENCE [LARGE SCALE GENOMIC DNA]</scope>
    <source>
        <strain evidence="8 9">SA-279</strain>
    </source>
</reference>
<dbReference type="Proteomes" id="UP000292781">
    <property type="component" value="Unassembled WGS sequence"/>
</dbReference>
<evidence type="ECO:0000256" key="5">
    <source>
        <dbReference type="ARBA" id="ARBA00023136"/>
    </source>
</evidence>
<dbReference type="GO" id="GO:0016020">
    <property type="term" value="C:membrane"/>
    <property type="evidence" value="ECO:0007669"/>
    <property type="project" value="UniProtKB-SubCell"/>
</dbReference>
<evidence type="ECO:0000256" key="6">
    <source>
        <dbReference type="SAM" id="Phobius"/>
    </source>
</evidence>
<name>A0A4Q9VY65_9HYPH</name>
<comment type="caution">
    <text evidence="8">The sequence shown here is derived from an EMBL/GenBank/DDBJ whole genome shotgun (WGS) entry which is preliminary data.</text>
</comment>
<keyword evidence="4 6" id="KW-1133">Transmembrane helix</keyword>
<dbReference type="Gene3D" id="1.10.3730.20">
    <property type="match status" value="1"/>
</dbReference>
<dbReference type="RefSeq" id="WP_131305374.1">
    <property type="nucleotide sequence ID" value="NZ_SJFN01000002.1"/>
</dbReference>
<keyword evidence="5 6" id="KW-0472">Membrane</keyword>
<dbReference type="PANTHER" id="PTHR22911:SF6">
    <property type="entry name" value="SOLUTE CARRIER FAMILY 35 MEMBER G1"/>
    <property type="match status" value="1"/>
</dbReference>
<feature type="transmembrane region" description="Helical" evidence="6">
    <location>
        <begin position="247"/>
        <end position="265"/>
    </location>
</feature>
<accession>A0A4Q9VY65</accession>
<keyword evidence="3 6" id="KW-0812">Transmembrane</keyword>
<feature type="transmembrane region" description="Helical" evidence="6">
    <location>
        <begin position="126"/>
        <end position="145"/>
    </location>
</feature>
<evidence type="ECO:0000256" key="2">
    <source>
        <dbReference type="ARBA" id="ARBA00009853"/>
    </source>
</evidence>
<feature type="domain" description="EamA" evidence="7">
    <location>
        <begin position="9"/>
        <end position="141"/>
    </location>
</feature>
<comment type="similarity">
    <text evidence="2">Belongs to the drug/metabolite transporter (DMT) superfamily. 10 TMS drug/metabolite exporter (DME) (TC 2.A.7.3) family.</text>
</comment>
<evidence type="ECO:0000313" key="8">
    <source>
        <dbReference type="EMBL" id="TBW40922.1"/>
    </source>
</evidence>
<gene>
    <name evidence="8" type="ORF">EYW49_01850</name>
</gene>
<dbReference type="EMBL" id="SJFN01000002">
    <property type="protein sequence ID" value="TBW40922.1"/>
    <property type="molecule type" value="Genomic_DNA"/>
</dbReference>
<keyword evidence="9" id="KW-1185">Reference proteome</keyword>
<sequence length="299" mass="32003">MPLVRDNTRGILLMNVAMLGFTVSDAFTKLSTRSLPLGETIFLRGLIAATLIGLAVIHEGSWREWRRLVDPRIVLRLIGELGATLCYLIALVHVPLPNVTAVFQATPLTMTVAAALFLGERIGVRRWAAIAVGFCGVMVIVRPGLDGFDPMSLLVLASVVCVVLRDIATARLSATIPTPLVTLATAVAVTAMGPLLIPFESAVSLQPLWRVPNPGEIATLFLASSGLLIGYVFLIRATRLAETSAIAPFRYVLLVWAFVFGLTLFGDYPDLPTVIGAAVVVATGLYSIDSERRARLAAA</sequence>
<feature type="transmembrane region" description="Helical" evidence="6">
    <location>
        <begin position="271"/>
        <end position="288"/>
    </location>
</feature>
<evidence type="ECO:0000256" key="3">
    <source>
        <dbReference type="ARBA" id="ARBA00022692"/>
    </source>
</evidence>
<feature type="transmembrane region" description="Helical" evidence="6">
    <location>
        <begin position="180"/>
        <end position="197"/>
    </location>
</feature>
<evidence type="ECO:0000256" key="1">
    <source>
        <dbReference type="ARBA" id="ARBA00004141"/>
    </source>
</evidence>
<protein>
    <submittedName>
        <fullName evidence="8">DMT family transporter</fullName>
    </submittedName>
</protein>
<dbReference type="PANTHER" id="PTHR22911">
    <property type="entry name" value="ACYL-MALONYL CONDENSING ENZYME-RELATED"/>
    <property type="match status" value="1"/>
</dbReference>
<evidence type="ECO:0000313" key="9">
    <source>
        <dbReference type="Proteomes" id="UP000292781"/>
    </source>
</evidence>
<proteinExistence type="inferred from homology"/>
<organism evidence="8 9">
    <name type="scientific">Siculibacillus lacustris</name>
    <dbReference type="NCBI Taxonomy" id="1549641"/>
    <lineage>
        <taxon>Bacteria</taxon>
        <taxon>Pseudomonadati</taxon>
        <taxon>Pseudomonadota</taxon>
        <taxon>Alphaproteobacteria</taxon>
        <taxon>Hyphomicrobiales</taxon>
        <taxon>Ancalomicrobiaceae</taxon>
        <taxon>Siculibacillus</taxon>
    </lineage>
</organism>
<feature type="transmembrane region" description="Helical" evidence="6">
    <location>
        <begin position="151"/>
        <end position="168"/>
    </location>
</feature>
<feature type="transmembrane region" description="Helical" evidence="6">
    <location>
        <begin position="101"/>
        <end position="119"/>
    </location>
</feature>